<dbReference type="SUPFAM" id="SSF56436">
    <property type="entry name" value="C-type lectin-like"/>
    <property type="match status" value="1"/>
</dbReference>
<name>A0A401PYG5_SCYTO</name>
<dbReference type="InterPro" id="IPR001304">
    <property type="entry name" value="C-type_lectin-like"/>
</dbReference>
<evidence type="ECO:0000259" key="1">
    <source>
        <dbReference type="Pfam" id="PF00059"/>
    </source>
</evidence>
<evidence type="ECO:0000313" key="2">
    <source>
        <dbReference type="EMBL" id="GCB78130.1"/>
    </source>
</evidence>
<organism evidence="2 3">
    <name type="scientific">Scyliorhinus torazame</name>
    <name type="common">Cloudy catshark</name>
    <name type="synonym">Catulus torazame</name>
    <dbReference type="NCBI Taxonomy" id="75743"/>
    <lineage>
        <taxon>Eukaryota</taxon>
        <taxon>Metazoa</taxon>
        <taxon>Chordata</taxon>
        <taxon>Craniata</taxon>
        <taxon>Vertebrata</taxon>
        <taxon>Chondrichthyes</taxon>
        <taxon>Elasmobranchii</taxon>
        <taxon>Galeomorphii</taxon>
        <taxon>Galeoidea</taxon>
        <taxon>Carcharhiniformes</taxon>
        <taxon>Scyliorhinidae</taxon>
        <taxon>Scyliorhinus</taxon>
    </lineage>
</organism>
<dbReference type="Pfam" id="PF00059">
    <property type="entry name" value="Lectin_C"/>
    <property type="match status" value="1"/>
</dbReference>
<dbReference type="AlphaFoldDB" id="A0A401PYG5"/>
<feature type="domain" description="C-type lectin" evidence="1">
    <location>
        <begin position="4"/>
        <end position="57"/>
    </location>
</feature>
<dbReference type="OrthoDB" id="10264154at2759"/>
<protein>
    <recommendedName>
        <fullName evidence="1">C-type lectin domain-containing protein</fullName>
    </recommendedName>
</protein>
<sequence>MDQQLNFKDAQKECERGGGNLAVIQDEKVYKFLQDQLPIDKKWWIGFVVLAKKSSQGFHVPGLQLPQGATSSRLNIDTISAQRPHYIPSKTICSVDTGDGHMINTEIPEQSVRILHTYRGPGLFRIHVECQTKNGYLEAEKTVFIQEPPGDFSGTQCSISDQSDVIPSCRARYGQTLSIQVAGGKGANLIYMASVGNITVCMSRVKPGIFSIDNATQHLIGPGTHQMTIHVLNKLTLKQTSQNITIHLMEPLVGLEVRPGSIILAALNNLPVSVTILEWSPVKRQLEQSTVTDYKILMKRFLTFRQPTRFYNVYQTFKKSQKP</sequence>
<evidence type="ECO:0000313" key="3">
    <source>
        <dbReference type="Proteomes" id="UP000288216"/>
    </source>
</evidence>
<keyword evidence="3" id="KW-1185">Reference proteome</keyword>
<dbReference type="InterPro" id="IPR016187">
    <property type="entry name" value="CTDL_fold"/>
</dbReference>
<gene>
    <name evidence="2" type="ORF">scyTo_0020072</name>
</gene>
<dbReference type="Gene3D" id="3.10.100.10">
    <property type="entry name" value="Mannose-Binding Protein A, subunit A"/>
    <property type="match status" value="1"/>
</dbReference>
<proteinExistence type="predicted"/>
<comment type="caution">
    <text evidence="2">The sequence shown here is derived from an EMBL/GenBank/DDBJ whole genome shotgun (WGS) entry which is preliminary data.</text>
</comment>
<dbReference type="EMBL" id="BFAA01015680">
    <property type="protein sequence ID" value="GCB78130.1"/>
    <property type="molecule type" value="Genomic_DNA"/>
</dbReference>
<dbReference type="Proteomes" id="UP000288216">
    <property type="component" value="Unassembled WGS sequence"/>
</dbReference>
<dbReference type="InterPro" id="IPR016186">
    <property type="entry name" value="C-type_lectin-like/link_sf"/>
</dbReference>
<accession>A0A401PYG5</accession>
<reference evidence="2 3" key="1">
    <citation type="journal article" date="2018" name="Nat. Ecol. Evol.">
        <title>Shark genomes provide insights into elasmobranch evolution and the origin of vertebrates.</title>
        <authorList>
            <person name="Hara Y"/>
            <person name="Yamaguchi K"/>
            <person name="Onimaru K"/>
            <person name="Kadota M"/>
            <person name="Koyanagi M"/>
            <person name="Keeley SD"/>
            <person name="Tatsumi K"/>
            <person name="Tanaka K"/>
            <person name="Motone F"/>
            <person name="Kageyama Y"/>
            <person name="Nozu R"/>
            <person name="Adachi N"/>
            <person name="Nishimura O"/>
            <person name="Nakagawa R"/>
            <person name="Tanegashima C"/>
            <person name="Kiyatake I"/>
            <person name="Matsumoto R"/>
            <person name="Murakumo K"/>
            <person name="Nishida K"/>
            <person name="Terakita A"/>
            <person name="Kuratani S"/>
            <person name="Sato K"/>
            <person name="Hyodo S Kuraku.S."/>
        </authorList>
    </citation>
    <scope>NUCLEOTIDE SEQUENCE [LARGE SCALE GENOMIC DNA]</scope>
</reference>
<dbReference type="CDD" id="cd00037">
    <property type="entry name" value="CLECT"/>
    <property type="match status" value="1"/>
</dbReference>
<dbReference type="STRING" id="75743.A0A401PYG5"/>